<dbReference type="CDD" id="cd04301">
    <property type="entry name" value="NAT_SF"/>
    <property type="match status" value="1"/>
</dbReference>
<dbReference type="RefSeq" id="WP_125554305.1">
    <property type="nucleotide sequence ID" value="NZ_RBVX01000002.1"/>
</dbReference>
<evidence type="ECO:0000256" key="2">
    <source>
        <dbReference type="ARBA" id="ARBA00023315"/>
    </source>
</evidence>
<feature type="domain" description="N-acetyltransferase" evidence="3">
    <location>
        <begin position="4"/>
        <end position="170"/>
    </location>
</feature>
<dbReference type="AlphaFoldDB" id="A0A428N8W1"/>
<dbReference type="PROSITE" id="PS51186">
    <property type="entry name" value="GNAT"/>
    <property type="match status" value="1"/>
</dbReference>
<dbReference type="Proteomes" id="UP000275076">
    <property type="component" value="Unassembled WGS sequence"/>
</dbReference>
<comment type="caution">
    <text evidence="4">The sequence shown here is derived from an EMBL/GenBank/DDBJ whole genome shotgun (WGS) entry which is preliminary data.</text>
</comment>
<evidence type="ECO:0000259" key="3">
    <source>
        <dbReference type="PROSITE" id="PS51186"/>
    </source>
</evidence>
<gene>
    <name evidence="4" type="ORF">D7Z54_02975</name>
</gene>
<name>A0A428N8W1_9BACI</name>
<evidence type="ECO:0000313" key="5">
    <source>
        <dbReference type="Proteomes" id="UP000275076"/>
    </source>
</evidence>
<sequence length="171" mass="19489">MGDIETRQLTVEDAEECAELRKEALLVSQEHFAVTYEEEVVEGDFIAVVQQRLLWRNSVTIGGFYNGALAGTAMLLRKPLQKMQHKADIEGMYVAEEFREKGIGKSIMNAILAQAKIWEVEQLHLSVVKDNTAAKSFYQSVGFQPYGVEKAALKYRGTYWDEEFMVLFLKE</sequence>
<evidence type="ECO:0000313" key="4">
    <source>
        <dbReference type="EMBL" id="RSL34817.1"/>
    </source>
</evidence>
<dbReference type="SUPFAM" id="SSF55729">
    <property type="entry name" value="Acyl-CoA N-acyltransferases (Nat)"/>
    <property type="match status" value="1"/>
</dbReference>
<keyword evidence="5" id="KW-1185">Reference proteome</keyword>
<keyword evidence="2" id="KW-0012">Acyltransferase</keyword>
<proteinExistence type="predicted"/>
<dbReference type="Pfam" id="PF00583">
    <property type="entry name" value="Acetyltransf_1"/>
    <property type="match status" value="1"/>
</dbReference>
<dbReference type="EMBL" id="RBVX01000002">
    <property type="protein sequence ID" value="RSL34817.1"/>
    <property type="molecule type" value="Genomic_DNA"/>
</dbReference>
<accession>A0A428N8W1</accession>
<organism evidence="4 5">
    <name type="scientific">Salibacterium salarium</name>
    <dbReference type="NCBI Taxonomy" id="284579"/>
    <lineage>
        <taxon>Bacteria</taxon>
        <taxon>Bacillati</taxon>
        <taxon>Bacillota</taxon>
        <taxon>Bacilli</taxon>
        <taxon>Bacillales</taxon>
        <taxon>Bacillaceae</taxon>
    </lineage>
</organism>
<keyword evidence="1 4" id="KW-0808">Transferase</keyword>
<dbReference type="InterPro" id="IPR050680">
    <property type="entry name" value="YpeA/RimI_acetyltransf"/>
</dbReference>
<evidence type="ECO:0000256" key="1">
    <source>
        <dbReference type="ARBA" id="ARBA00022679"/>
    </source>
</evidence>
<dbReference type="PANTHER" id="PTHR43420">
    <property type="entry name" value="ACETYLTRANSFERASE"/>
    <property type="match status" value="1"/>
</dbReference>
<dbReference type="OrthoDB" id="9799092at2"/>
<dbReference type="InterPro" id="IPR000182">
    <property type="entry name" value="GNAT_dom"/>
</dbReference>
<dbReference type="Gene3D" id="3.40.630.30">
    <property type="match status" value="1"/>
</dbReference>
<dbReference type="GO" id="GO:0016747">
    <property type="term" value="F:acyltransferase activity, transferring groups other than amino-acyl groups"/>
    <property type="evidence" value="ECO:0007669"/>
    <property type="project" value="InterPro"/>
</dbReference>
<reference evidence="4 5" key="1">
    <citation type="submission" date="2018-10" db="EMBL/GenBank/DDBJ databases">
        <title>Draft genome sequence of Bacillus salarius IM0101, isolated from a hypersaline soil in Inner Mongolia, China.</title>
        <authorList>
            <person name="Yamprayoonswat W."/>
            <person name="Boonvisut S."/>
            <person name="Jumpathong W."/>
            <person name="Sittihan S."/>
            <person name="Ruangsuj P."/>
            <person name="Wanthongcharoen S."/>
            <person name="Thongpramul N."/>
            <person name="Pimmason S."/>
            <person name="Yu B."/>
            <person name="Yasawong M."/>
        </authorList>
    </citation>
    <scope>NUCLEOTIDE SEQUENCE [LARGE SCALE GENOMIC DNA]</scope>
    <source>
        <strain evidence="4 5">IM0101</strain>
    </source>
</reference>
<protein>
    <submittedName>
        <fullName evidence="4">GNAT family N-acetyltransferase</fullName>
    </submittedName>
</protein>
<dbReference type="InterPro" id="IPR016181">
    <property type="entry name" value="Acyl_CoA_acyltransferase"/>
</dbReference>